<keyword evidence="1" id="KW-0547">Nucleotide-binding</keyword>
<dbReference type="InterPro" id="IPR011545">
    <property type="entry name" value="DEAD/DEAH_box_helicase_dom"/>
</dbReference>
<dbReference type="PROSITE" id="PS00690">
    <property type="entry name" value="DEAH_ATP_HELICASE"/>
    <property type="match status" value="1"/>
</dbReference>
<sequence length="498" mass="56688">MDKLHEALRRHFGYTSFKKGQEEIVKSVLEGQDTVAMLPTGGGKSLCYQLPGLLTDGTVLIVSPLLSLMEDQVQQLKMRGEKRAAAYNSALTHQEKEYILKQLHRLKFLYISPEALQSEQMVRRLQTMKISLFVVDEAHCISQWGHDFRPDYSKLGDIKKKLGSPVTLALTATATEETLKDISRMLGLNEVRYLIHSVDRPNIALHLEEVQDTAGKNERLIELVRKLQGPGLVYCPTRKWAEELAGKIAEETRMRTEFYHGGMDAGDRMLIQQQFIRNQLDIVCCTNAFGMGVDKPDVRYVIHVNLPQTIEAYMQEIGRAGRDGKQSVSILLKAPGDRGIQEQLIQTEALTRQTIDFLYEKLADVRDERGARESLEQSGLTETQARHFSHLFFKFRHLGNKARELIYQEMDFRRQQKLNKMAGFAQITESKGCFREGLLSYFNETLSAGKSGNTACCTHCGLNLEDYETKGDHPFMNQLTAWEEELDTIFAASRDRIC</sequence>
<dbReference type="Pfam" id="PF00271">
    <property type="entry name" value="Helicase_C"/>
    <property type="match status" value="1"/>
</dbReference>
<dbReference type="GO" id="GO:0009378">
    <property type="term" value="F:four-way junction helicase activity"/>
    <property type="evidence" value="ECO:0007669"/>
    <property type="project" value="TreeGrafter"/>
</dbReference>
<evidence type="ECO:0000313" key="9">
    <source>
        <dbReference type="EMBL" id="MEC0484712.1"/>
    </source>
</evidence>
<dbReference type="Proteomes" id="UP000036168">
    <property type="component" value="Unassembled WGS sequence"/>
</dbReference>
<dbReference type="PROSITE" id="PS51192">
    <property type="entry name" value="HELICASE_ATP_BIND_1"/>
    <property type="match status" value="1"/>
</dbReference>
<feature type="domain" description="Helicase C-terminal" evidence="7">
    <location>
        <begin position="219"/>
        <end position="363"/>
    </location>
</feature>
<keyword evidence="3 8" id="KW-0347">Helicase</keyword>
<dbReference type="RefSeq" id="WP_048352913.1">
    <property type="nucleotide sequence ID" value="NZ_CP023481.1"/>
</dbReference>
<organism evidence="8 10">
    <name type="scientific">Bacillus glycinifermentans</name>
    <dbReference type="NCBI Taxonomy" id="1664069"/>
    <lineage>
        <taxon>Bacteria</taxon>
        <taxon>Bacillati</taxon>
        <taxon>Bacillota</taxon>
        <taxon>Bacilli</taxon>
        <taxon>Bacillales</taxon>
        <taxon>Bacillaceae</taxon>
        <taxon>Bacillus</taxon>
    </lineage>
</organism>
<dbReference type="GO" id="GO:0003677">
    <property type="term" value="F:DNA binding"/>
    <property type="evidence" value="ECO:0007669"/>
    <property type="project" value="UniProtKB-KW"/>
</dbReference>
<dbReference type="FunFam" id="3.40.50.300:FF:001363">
    <property type="entry name" value="ATP-dependent DNA helicase RecQ"/>
    <property type="match status" value="1"/>
</dbReference>
<dbReference type="SMART" id="SM00487">
    <property type="entry name" value="DEXDc"/>
    <property type="match status" value="1"/>
</dbReference>
<proteinExistence type="predicted"/>
<dbReference type="GO" id="GO:0043138">
    <property type="term" value="F:3'-5' DNA helicase activity"/>
    <property type="evidence" value="ECO:0007669"/>
    <property type="project" value="TreeGrafter"/>
</dbReference>
<evidence type="ECO:0000313" key="10">
    <source>
        <dbReference type="Proteomes" id="UP000036168"/>
    </source>
</evidence>
<dbReference type="EMBL" id="JARRTL010000008">
    <property type="protein sequence ID" value="MEC0484712.1"/>
    <property type="molecule type" value="Genomic_DNA"/>
</dbReference>
<name>A0A0T6BTJ1_9BACI</name>
<keyword evidence="2 9" id="KW-0378">Hydrolase</keyword>
<evidence type="ECO:0000256" key="3">
    <source>
        <dbReference type="ARBA" id="ARBA00022806"/>
    </source>
</evidence>
<dbReference type="GO" id="GO:0016787">
    <property type="term" value="F:hydrolase activity"/>
    <property type="evidence" value="ECO:0007669"/>
    <property type="project" value="UniProtKB-KW"/>
</dbReference>
<dbReference type="CDD" id="cd17920">
    <property type="entry name" value="DEXHc_RecQ"/>
    <property type="match status" value="1"/>
</dbReference>
<evidence type="ECO:0000256" key="4">
    <source>
        <dbReference type="ARBA" id="ARBA00022840"/>
    </source>
</evidence>
<evidence type="ECO:0000256" key="2">
    <source>
        <dbReference type="ARBA" id="ARBA00022801"/>
    </source>
</evidence>
<dbReference type="CDD" id="cd18794">
    <property type="entry name" value="SF2_C_RecQ"/>
    <property type="match status" value="1"/>
</dbReference>
<dbReference type="GO" id="GO:0005524">
    <property type="term" value="F:ATP binding"/>
    <property type="evidence" value="ECO:0007669"/>
    <property type="project" value="UniProtKB-KW"/>
</dbReference>
<evidence type="ECO:0000313" key="8">
    <source>
        <dbReference type="EMBL" id="KRT94945.1"/>
    </source>
</evidence>
<evidence type="ECO:0000259" key="6">
    <source>
        <dbReference type="PROSITE" id="PS51192"/>
    </source>
</evidence>
<evidence type="ECO:0000259" key="7">
    <source>
        <dbReference type="PROSITE" id="PS51194"/>
    </source>
</evidence>
<dbReference type="NCBIfam" id="TIGR00614">
    <property type="entry name" value="recQ_fam"/>
    <property type="match status" value="1"/>
</dbReference>
<reference evidence="9 11" key="3">
    <citation type="submission" date="2023-03" db="EMBL/GenBank/DDBJ databases">
        <title>Agriculturally important microbes genome sequencing.</title>
        <authorList>
            <person name="Dunlap C."/>
        </authorList>
    </citation>
    <scope>NUCLEOTIDE SEQUENCE [LARGE SCALE GENOMIC DNA]</scope>
    <source>
        <strain evidence="9 11">CBP-3203</strain>
    </source>
</reference>
<dbReference type="Gene3D" id="3.40.50.300">
    <property type="entry name" value="P-loop containing nucleotide triphosphate hydrolases"/>
    <property type="match status" value="2"/>
</dbReference>
<reference evidence="8 10" key="1">
    <citation type="journal article" date="2015" name="Int. J. Syst. Evol. Microbiol.">
        <title>Bacillus glycinifermentans sp. nov., isolated from fermented soybean paste.</title>
        <authorList>
            <person name="Kim S.J."/>
            <person name="Dunlap C.A."/>
            <person name="Kwon S.W."/>
            <person name="Rooney A.P."/>
        </authorList>
    </citation>
    <scope>NUCLEOTIDE SEQUENCE [LARGE SCALE GENOMIC DNA]</scope>
    <source>
        <strain evidence="8 10">GO-13</strain>
    </source>
</reference>
<dbReference type="GO" id="GO:0005737">
    <property type="term" value="C:cytoplasm"/>
    <property type="evidence" value="ECO:0007669"/>
    <property type="project" value="TreeGrafter"/>
</dbReference>
<reference evidence="8" key="2">
    <citation type="submission" date="2015-10" db="EMBL/GenBank/DDBJ databases">
        <authorList>
            <person name="Gilbert D.G."/>
        </authorList>
    </citation>
    <scope>NUCLEOTIDE SEQUENCE</scope>
    <source>
        <strain evidence="8">GO-13</strain>
    </source>
</reference>
<dbReference type="GO" id="GO:0006281">
    <property type="term" value="P:DNA repair"/>
    <property type="evidence" value="ECO:0007669"/>
    <property type="project" value="TreeGrafter"/>
</dbReference>
<evidence type="ECO:0000313" key="11">
    <source>
        <dbReference type="Proteomes" id="UP001341297"/>
    </source>
</evidence>
<dbReference type="InterPro" id="IPR002464">
    <property type="entry name" value="DNA/RNA_helicase_DEAH_CS"/>
</dbReference>
<dbReference type="Pfam" id="PF00270">
    <property type="entry name" value="DEAD"/>
    <property type="match status" value="1"/>
</dbReference>
<dbReference type="PANTHER" id="PTHR13710">
    <property type="entry name" value="DNA HELICASE RECQ FAMILY MEMBER"/>
    <property type="match status" value="1"/>
</dbReference>
<accession>A0A0T6BTJ1</accession>
<dbReference type="InterPro" id="IPR027417">
    <property type="entry name" value="P-loop_NTPase"/>
</dbReference>
<keyword evidence="4" id="KW-0067">ATP-binding</keyword>
<dbReference type="PANTHER" id="PTHR13710:SF84">
    <property type="entry name" value="ATP-DEPENDENT DNA HELICASE RECS-RELATED"/>
    <property type="match status" value="1"/>
</dbReference>
<dbReference type="PROSITE" id="PS51194">
    <property type="entry name" value="HELICASE_CTER"/>
    <property type="match status" value="1"/>
</dbReference>
<keyword evidence="5" id="KW-0238">DNA-binding</keyword>
<evidence type="ECO:0000256" key="1">
    <source>
        <dbReference type="ARBA" id="ARBA00022741"/>
    </source>
</evidence>
<feature type="domain" description="Helicase ATP-binding" evidence="6">
    <location>
        <begin position="25"/>
        <end position="192"/>
    </location>
</feature>
<dbReference type="EMBL" id="LECW02000004">
    <property type="protein sequence ID" value="KRT94945.1"/>
    <property type="molecule type" value="Genomic_DNA"/>
</dbReference>
<dbReference type="Proteomes" id="UP001341297">
    <property type="component" value="Unassembled WGS sequence"/>
</dbReference>
<dbReference type="GO" id="GO:0030894">
    <property type="term" value="C:replisome"/>
    <property type="evidence" value="ECO:0007669"/>
    <property type="project" value="TreeGrafter"/>
</dbReference>
<comment type="caution">
    <text evidence="8">The sequence shown here is derived from an EMBL/GenBank/DDBJ whole genome shotgun (WGS) entry which is preliminary data.</text>
</comment>
<dbReference type="AlphaFoldDB" id="A0A0T6BTJ1"/>
<protein>
    <submittedName>
        <fullName evidence="8">ATP-dependent DNA helicase</fullName>
        <ecNumber evidence="9">3.6.4.12</ecNumber>
    </submittedName>
</protein>
<dbReference type="OrthoDB" id="9763310at2"/>
<dbReference type="STRING" id="1664069.BGLY_2713"/>
<dbReference type="GO" id="GO:0006310">
    <property type="term" value="P:DNA recombination"/>
    <property type="evidence" value="ECO:0007669"/>
    <property type="project" value="InterPro"/>
</dbReference>
<dbReference type="InterPro" id="IPR004589">
    <property type="entry name" value="DNA_helicase_ATP-dep_RecQ"/>
</dbReference>
<gene>
    <name evidence="8" type="ORF">AB447_210435</name>
    <name evidence="9" type="ORF">P8828_07585</name>
</gene>
<dbReference type="InterPro" id="IPR014001">
    <property type="entry name" value="Helicase_ATP-bd"/>
</dbReference>
<dbReference type="SUPFAM" id="SSF52540">
    <property type="entry name" value="P-loop containing nucleoside triphosphate hydrolases"/>
    <property type="match status" value="1"/>
</dbReference>
<evidence type="ECO:0000256" key="5">
    <source>
        <dbReference type="ARBA" id="ARBA00023125"/>
    </source>
</evidence>
<dbReference type="InterPro" id="IPR001650">
    <property type="entry name" value="Helicase_C-like"/>
</dbReference>
<dbReference type="GO" id="GO:0043590">
    <property type="term" value="C:bacterial nucleoid"/>
    <property type="evidence" value="ECO:0007669"/>
    <property type="project" value="TreeGrafter"/>
</dbReference>
<keyword evidence="11" id="KW-1185">Reference proteome</keyword>
<dbReference type="SMART" id="SM00490">
    <property type="entry name" value="HELICc"/>
    <property type="match status" value="1"/>
</dbReference>
<dbReference type="EC" id="3.6.4.12" evidence="9"/>